<protein>
    <submittedName>
        <fullName evidence="4">Secondary metabolism biosynthetic enzyme</fullName>
    </submittedName>
</protein>
<dbReference type="PANTHER" id="PTHR45348:SF7">
    <property type="entry name" value="ZINC BINDING OXIDOREDUCTASE, PUTATIVE-RELATED"/>
    <property type="match status" value="1"/>
</dbReference>
<dbReference type="InterPro" id="IPR020843">
    <property type="entry name" value="ER"/>
</dbReference>
<proteinExistence type="inferred from homology"/>
<dbReference type="AlphaFoldDB" id="A0A9P7M919"/>
<organism evidence="4 5">
    <name type="scientific">Claviceps pazoutovae</name>
    <dbReference type="NCBI Taxonomy" id="1649127"/>
    <lineage>
        <taxon>Eukaryota</taxon>
        <taxon>Fungi</taxon>
        <taxon>Dikarya</taxon>
        <taxon>Ascomycota</taxon>
        <taxon>Pezizomycotina</taxon>
        <taxon>Sordariomycetes</taxon>
        <taxon>Hypocreomycetidae</taxon>
        <taxon>Hypocreales</taxon>
        <taxon>Clavicipitaceae</taxon>
        <taxon>Claviceps</taxon>
    </lineage>
</organism>
<evidence type="ECO:0000256" key="2">
    <source>
        <dbReference type="ARBA" id="ARBA00023002"/>
    </source>
</evidence>
<evidence type="ECO:0000313" key="4">
    <source>
        <dbReference type="EMBL" id="KAG5933760.1"/>
    </source>
</evidence>
<dbReference type="InterPro" id="IPR036291">
    <property type="entry name" value="NAD(P)-bd_dom_sf"/>
</dbReference>
<dbReference type="InterPro" id="IPR011032">
    <property type="entry name" value="GroES-like_sf"/>
</dbReference>
<dbReference type="Pfam" id="PF08240">
    <property type="entry name" value="ADH_N"/>
    <property type="match status" value="1"/>
</dbReference>
<dbReference type="SUPFAM" id="SSF50129">
    <property type="entry name" value="GroES-like"/>
    <property type="match status" value="1"/>
</dbReference>
<dbReference type="Gene3D" id="3.40.50.720">
    <property type="entry name" value="NAD(P)-binding Rossmann-like Domain"/>
    <property type="match status" value="1"/>
</dbReference>
<dbReference type="Proteomes" id="UP000706124">
    <property type="component" value="Unassembled WGS sequence"/>
</dbReference>
<evidence type="ECO:0000256" key="1">
    <source>
        <dbReference type="ARBA" id="ARBA00008072"/>
    </source>
</evidence>
<dbReference type="Gene3D" id="3.90.180.10">
    <property type="entry name" value="Medium-chain alcohol dehydrogenases, catalytic domain"/>
    <property type="match status" value="1"/>
</dbReference>
<keyword evidence="5" id="KW-1185">Reference proteome</keyword>
<reference evidence="4 5" key="1">
    <citation type="journal article" date="2020" name="bioRxiv">
        <title>Whole genome comparisons of ergot fungi reveals the divergence and evolution of species within the genus Claviceps are the result of varying mechanisms driving genome evolution and host range expansion.</title>
        <authorList>
            <person name="Wyka S.A."/>
            <person name="Mondo S.J."/>
            <person name="Liu M."/>
            <person name="Dettman J."/>
            <person name="Nalam V."/>
            <person name="Broders K.D."/>
        </authorList>
    </citation>
    <scope>NUCLEOTIDE SEQUENCE [LARGE SCALE GENOMIC DNA]</scope>
    <source>
        <strain evidence="4 5">CCC 1485</strain>
    </source>
</reference>
<evidence type="ECO:0000259" key="3">
    <source>
        <dbReference type="SMART" id="SM00829"/>
    </source>
</evidence>
<evidence type="ECO:0000313" key="5">
    <source>
        <dbReference type="Proteomes" id="UP000706124"/>
    </source>
</evidence>
<keyword evidence="2" id="KW-0560">Oxidoreductase</keyword>
<dbReference type="InterPro" id="IPR013154">
    <property type="entry name" value="ADH-like_N"/>
</dbReference>
<dbReference type="SMART" id="SM00829">
    <property type="entry name" value="PKS_ER"/>
    <property type="match status" value="1"/>
</dbReference>
<dbReference type="SUPFAM" id="SSF51735">
    <property type="entry name" value="NAD(P)-binding Rossmann-fold domains"/>
    <property type="match status" value="1"/>
</dbReference>
<dbReference type="GO" id="GO:0016651">
    <property type="term" value="F:oxidoreductase activity, acting on NAD(P)H"/>
    <property type="evidence" value="ECO:0007669"/>
    <property type="project" value="InterPro"/>
</dbReference>
<accession>A0A9P7M919</accession>
<dbReference type="InterPro" id="IPR047122">
    <property type="entry name" value="Trans-enoyl_RdTase-like"/>
</dbReference>
<gene>
    <name evidence="4" type="ORF">E4U60_004282</name>
</gene>
<feature type="domain" description="Enoyl reductase (ER)" evidence="3">
    <location>
        <begin position="11"/>
        <end position="342"/>
    </location>
</feature>
<dbReference type="PANTHER" id="PTHR45348">
    <property type="entry name" value="HYPOTHETICAL OXIDOREDUCTASE (EUROFUNG)"/>
    <property type="match status" value="1"/>
</dbReference>
<name>A0A9P7M919_9HYPO</name>
<dbReference type="OrthoDB" id="48317at2759"/>
<dbReference type="EMBL" id="SRPO01000349">
    <property type="protein sequence ID" value="KAG5933760.1"/>
    <property type="molecule type" value="Genomic_DNA"/>
</dbReference>
<sequence length="351" mass="37112">MENSHRALWVGGRGELSIRQQPSPTAASLSAKQYIVRVIYSGVNPADQKHAMALGLGDRVAGYDAAGIIVATGAETSLNKGRRVCVLAKTGIVEHGERYGCHQELLVAEEAGCFPVPERVPMHIAATIPVVVATAADCLFSLLRLEPERSEANRVPLLIWGGSSAVGNAALQLAREAGTWPIIVTASPRHHPELMRRGATACVDYKDERVLDKILAIVQELAPGKALRHAVDAAGHNARDIQELCGGEPDSALACTVGGAHGLPKPFAAVVHGCDIALGHGLRISARTQDAAVVRDKVLWALNHSGCGFEQVPVTIVQGLDEVQECVEKCAQGSVSFGKYVACLPPSSTQM</sequence>
<comment type="caution">
    <text evidence="4">The sequence shown here is derived from an EMBL/GenBank/DDBJ whole genome shotgun (WGS) entry which is preliminary data.</text>
</comment>
<comment type="similarity">
    <text evidence="1">Belongs to the zinc-containing alcohol dehydrogenase family.</text>
</comment>